<evidence type="ECO:0000313" key="9">
    <source>
        <dbReference type="EMBL" id="PZF70861.1"/>
    </source>
</evidence>
<proteinExistence type="predicted"/>
<evidence type="ECO:0000256" key="2">
    <source>
        <dbReference type="ARBA" id="ARBA00012438"/>
    </source>
</evidence>
<evidence type="ECO:0000313" key="10">
    <source>
        <dbReference type="Proteomes" id="UP000248745"/>
    </source>
</evidence>
<keyword evidence="3" id="KW-0597">Phosphoprotein</keyword>
<dbReference type="EC" id="2.7.13.3" evidence="2"/>
<gene>
    <name evidence="9" type="ORF">DN068_20760</name>
</gene>
<keyword evidence="6" id="KW-0902">Two-component regulatory system</keyword>
<keyword evidence="10" id="KW-1185">Reference proteome</keyword>
<evidence type="ECO:0000256" key="4">
    <source>
        <dbReference type="ARBA" id="ARBA00022679"/>
    </source>
</evidence>
<dbReference type="SUPFAM" id="SSF55874">
    <property type="entry name" value="ATPase domain of HSP90 chaperone/DNA topoisomerase II/histidine kinase"/>
    <property type="match status" value="1"/>
</dbReference>
<keyword evidence="7" id="KW-1133">Transmembrane helix</keyword>
<keyword evidence="7" id="KW-0472">Membrane</keyword>
<feature type="transmembrane region" description="Helical" evidence="7">
    <location>
        <begin position="91"/>
        <end position="112"/>
    </location>
</feature>
<dbReference type="InterPro" id="IPR036890">
    <property type="entry name" value="HATPase_C_sf"/>
</dbReference>
<comment type="caution">
    <text evidence="9">The sequence shown here is derived from an EMBL/GenBank/DDBJ whole genome shotgun (WGS) entry which is preliminary data.</text>
</comment>
<comment type="catalytic activity">
    <reaction evidence="1">
        <text>ATP + protein L-histidine = ADP + protein N-phospho-L-histidine.</text>
        <dbReference type="EC" id="2.7.13.3"/>
    </reaction>
</comment>
<dbReference type="Gene3D" id="3.30.565.10">
    <property type="entry name" value="Histidine kinase-like ATPase, C-terminal domain"/>
    <property type="match status" value="1"/>
</dbReference>
<protein>
    <recommendedName>
        <fullName evidence="2">histidine kinase</fullName>
        <ecNumber evidence="2">2.7.13.3</ecNumber>
    </recommendedName>
</protein>
<organism evidence="9 10">
    <name type="scientific">Taibaiella soli</name>
    <dbReference type="NCBI Taxonomy" id="1649169"/>
    <lineage>
        <taxon>Bacteria</taxon>
        <taxon>Pseudomonadati</taxon>
        <taxon>Bacteroidota</taxon>
        <taxon>Chitinophagia</taxon>
        <taxon>Chitinophagales</taxon>
        <taxon>Chitinophagaceae</taxon>
        <taxon>Taibaiella</taxon>
    </lineage>
</organism>
<evidence type="ECO:0000259" key="8">
    <source>
        <dbReference type="PROSITE" id="PS50109"/>
    </source>
</evidence>
<keyword evidence="4" id="KW-0808">Transferase</keyword>
<dbReference type="InterPro" id="IPR050980">
    <property type="entry name" value="2C_sensor_his_kinase"/>
</dbReference>
<evidence type="ECO:0000256" key="3">
    <source>
        <dbReference type="ARBA" id="ARBA00022553"/>
    </source>
</evidence>
<dbReference type="PANTHER" id="PTHR44936:SF9">
    <property type="entry name" value="SENSOR PROTEIN CREC"/>
    <property type="match status" value="1"/>
</dbReference>
<dbReference type="GO" id="GO:0000160">
    <property type="term" value="P:phosphorelay signal transduction system"/>
    <property type="evidence" value="ECO:0007669"/>
    <property type="project" value="UniProtKB-KW"/>
</dbReference>
<feature type="transmembrane region" description="Helical" evidence="7">
    <location>
        <begin position="58"/>
        <end position="85"/>
    </location>
</feature>
<dbReference type="InterPro" id="IPR003594">
    <property type="entry name" value="HATPase_dom"/>
</dbReference>
<dbReference type="GO" id="GO:0004673">
    <property type="term" value="F:protein histidine kinase activity"/>
    <property type="evidence" value="ECO:0007669"/>
    <property type="project" value="UniProtKB-EC"/>
</dbReference>
<dbReference type="InterPro" id="IPR005467">
    <property type="entry name" value="His_kinase_dom"/>
</dbReference>
<dbReference type="AlphaFoldDB" id="A0A2W2A6H6"/>
<dbReference type="PANTHER" id="PTHR44936">
    <property type="entry name" value="SENSOR PROTEIN CREC"/>
    <property type="match status" value="1"/>
</dbReference>
<accession>A0A2W2A6H6</accession>
<dbReference type="PRINTS" id="PR00344">
    <property type="entry name" value="BCTRLSENSOR"/>
</dbReference>
<evidence type="ECO:0000256" key="6">
    <source>
        <dbReference type="ARBA" id="ARBA00023012"/>
    </source>
</evidence>
<dbReference type="InterPro" id="IPR004358">
    <property type="entry name" value="Sig_transdc_His_kin-like_C"/>
</dbReference>
<dbReference type="PROSITE" id="PS50109">
    <property type="entry name" value="HIS_KIN"/>
    <property type="match status" value="1"/>
</dbReference>
<dbReference type="SMART" id="SM00387">
    <property type="entry name" value="HATPase_c"/>
    <property type="match status" value="1"/>
</dbReference>
<name>A0A2W2A6H6_9BACT</name>
<dbReference type="Proteomes" id="UP000248745">
    <property type="component" value="Unassembled WGS sequence"/>
</dbReference>
<evidence type="ECO:0000256" key="7">
    <source>
        <dbReference type="SAM" id="Phobius"/>
    </source>
</evidence>
<feature type="domain" description="Histidine kinase" evidence="8">
    <location>
        <begin position="146"/>
        <end position="352"/>
    </location>
</feature>
<dbReference type="Pfam" id="PF02518">
    <property type="entry name" value="HATPase_c"/>
    <property type="match status" value="1"/>
</dbReference>
<evidence type="ECO:0000256" key="5">
    <source>
        <dbReference type="ARBA" id="ARBA00022777"/>
    </source>
</evidence>
<evidence type="ECO:0000256" key="1">
    <source>
        <dbReference type="ARBA" id="ARBA00000085"/>
    </source>
</evidence>
<sequence>MGDTKNCSIFVGSGYSWAGSGAATIAITNCFPKTTTVPHRTKSFRITSPRTYIRERKFIFHICCYILLIILIYYITIVASVALAHTAAHRIIMMIMPMLLIIATVSYIFIVTNKDVNQNAEKQAEIAELATEKLNVITADRNLFYSYIHDLQHPLQQLFSYLNLLEKDPERFQNVTPQLKNVSTQLLSTTLRLLEATTQGESIRELLKEESLQITDWYHSLTDYTYQLAQQRKVLFTAQISDDVPVYMLADPEKLTRLLHNILDNAIRHTPPGKSVSLHCFVSGKELFFQITDEGCGIEPEQLNLLNQPLTGTFKGGLSIARHIINQMDGRMNISSTEQKGTTVLVCLPIRQ</sequence>
<dbReference type="EMBL" id="QKTW01000028">
    <property type="protein sequence ID" value="PZF70861.1"/>
    <property type="molecule type" value="Genomic_DNA"/>
</dbReference>
<keyword evidence="5" id="KW-0418">Kinase</keyword>
<keyword evidence="7" id="KW-0812">Transmembrane</keyword>
<reference evidence="9 10" key="1">
    <citation type="submission" date="2018-06" db="EMBL/GenBank/DDBJ databases">
        <title>Mucibacter soli gen. nov., sp. nov., a new member of the family Chitinophagaceae producing mucin.</title>
        <authorList>
            <person name="Kim M.-K."/>
            <person name="Park S."/>
            <person name="Kim T.-S."/>
            <person name="Joung Y."/>
            <person name="Han J.-H."/>
            <person name="Kim S.B."/>
        </authorList>
    </citation>
    <scope>NUCLEOTIDE SEQUENCE [LARGE SCALE GENOMIC DNA]</scope>
    <source>
        <strain evidence="9 10">R1-15</strain>
    </source>
</reference>